<feature type="domain" description="ANTAR" evidence="6">
    <location>
        <begin position="167"/>
        <end position="228"/>
    </location>
</feature>
<keyword evidence="1" id="KW-0808">Transferase</keyword>
<proteinExistence type="predicted"/>
<dbReference type="InterPro" id="IPR005561">
    <property type="entry name" value="ANTAR"/>
</dbReference>
<organism evidence="7 8">
    <name type="scientific">Tenggerimyces flavus</name>
    <dbReference type="NCBI Taxonomy" id="1708749"/>
    <lineage>
        <taxon>Bacteria</taxon>
        <taxon>Bacillati</taxon>
        <taxon>Actinomycetota</taxon>
        <taxon>Actinomycetes</taxon>
        <taxon>Propionibacteriales</taxon>
        <taxon>Nocardioidaceae</taxon>
        <taxon>Tenggerimyces</taxon>
    </lineage>
</organism>
<keyword evidence="3" id="KW-0805">Transcription regulation</keyword>
<dbReference type="RefSeq" id="WP_205123248.1">
    <property type="nucleotide sequence ID" value="NZ_JBHRZH010000011.1"/>
</dbReference>
<keyword evidence="8" id="KW-1185">Reference proteome</keyword>
<evidence type="ECO:0000313" key="7">
    <source>
        <dbReference type="EMBL" id="MFC3761944.1"/>
    </source>
</evidence>
<gene>
    <name evidence="7" type="ORF">ACFOUW_13970</name>
</gene>
<reference evidence="8" key="1">
    <citation type="journal article" date="2019" name="Int. J. Syst. Evol. Microbiol.">
        <title>The Global Catalogue of Microorganisms (GCM) 10K type strain sequencing project: providing services to taxonomists for standard genome sequencing and annotation.</title>
        <authorList>
            <consortium name="The Broad Institute Genomics Platform"/>
            <consortium name="The Broad Institute Genome Sequencing Center for Infectious Disease"/>
            <person name="Wu L."/>
            <person name="Ma J."/>
        </authorList>
    </citation>
    <scope>NUCLEOTIDE SEQUENCE [LARGE SCALE GENOMIC DNA]</scope>
    <source>
        <strain evidence="8">CGMCC 4.7241</strain>
    </source>
</reference>
<feature type="compositionally biased region" description="Low complexity" evidence="5">
    <location>
        <begin position="231"/>
        <end position="240"/>
    </location>
</feature>
<evidence type="ECO:0000259" key="6">
    <source>
        <dbReference type="PROSITE" id="PS50921"/>
    </source>
</evidence>
<evidence type="ECO:0000256" key="4">
    <source>
        <dbReference type="ARBA" id="ARBA00023163"/>
    </source>
</evidence>
<evidence type="ECO:0000256" key="5">
    <source>
        <dbReference type="SAM" id="MobiDB-lite"/>
    </source>
</evidence>
<feature type="compositionally biased region" description="Polar residues" evidence="5">
    <location>
        <begin position="241"/>
        <end position="253"/>
    </location>
</feature>
<comment type="caution">
    <text evidence="7">The sequence shown here is derived from an EMBL/GenBank/DDBJ whole genome shotgun (WGS) entry which is preliminary data.</text>
</comment>
<dbReference type="InterPro" id="IPR029016">
    <property type="entry name" value="GAF-like_dom_sf"/>
</dbReference>
<dbReference type="PROSITE" id="PS50921">
    <property type="entry name" value="ANTAR"/>
    <property type="match status" value="1"/>
</dbReference>
<dbReference type="PIRSF" id="PIRSF036625">
    <property type="entry name" value="GAF_ANTAR"/>
    <property type="match status" value="1"/>
</dbReference>
<dbReference type="InterPro" id="IPR036388">
    <property type="entry name" value="WH-like_DNA-bd_sf"/>
</dbReference>
<dbReference type="Pfam" id="PF13185">
    <property type="entry name" value="GAF_2"/>
    <property type="match status" value="1"/>
</dbReference>
<sequence length="253" mass="27400">MTREQQLISAFVELADTLIDDFDVIDFLYGLTQRTVQLLGVTAAGVMLADQRGHLRPAAASTEEARLLELFEIQTDTGPCMDSYRSKSPVVNVDLRAAESRWPHFAAAAGAAGFSSAHALPLRLRDDTIGALNLFSAENTRLTEQDQRVGQALADTATIGILQHRGLRHAEILTDQLQAALNSRVVIEQAKGILAERGAIGVDEAFDTMRRHARRTHQRLSDLARAVTAGTADTTDLLTDSPGSRPTSSTESP</sequence>
<keyword evidence="2" id="KW-0418">Kinase</keyword>
<dbReference type="SUPFAM" id="SSF52172">
    <property type="entry name" value="CheY-like"/>
    <property type="match status" value="1"/>
</dbReference>
<protein>
    <submittedName>
        <fullName evidence="7">GAF and ANTAR domain-containing protein</fullName>
    </submittedName>
</protein>
<feature type="region of interest" description="Disordered" evidence="5">
    <location>
        <begin position="231"/>
        <end position="253"/>
    </location>
</feature>
<dbReference type="Pfam" id="PF03861">
    <property type="entry name" value="ANTAR"/>
    <property type="match status" value="1"/>
</dbReference>
<evidence type="ECO:0000256" key="2">
    <source>
        <dbReference type="ARBA" id="ARBA00022777"/>
    </source>
</evidence>
<name>A0ABV7YAW4_9ACTN</name>
<dbReference type="InterPro" id="IPR011006">
    <property type="entry name" value="CheY-like_superfamily"/>
</dbReference>
<accession>A0ABV7YAW4</accession>
<dbReference type="EMBL" id="JBHRZH010000011">
    <property type="protein sequence ID" value="MFC3761944.1"/>
    <property type="molecule type" value="Genomic_DNA"/>
</dbReference>
<dbReference type="Gene3D" id="3.30.450.40">
    <property type="match status" value="1"/>
</dbReference>
<evidence type="ECO:0000256" key="1">
    <source>
        <dbReference type="ARBA" id="ARBA00022679"/>
    </source>
</evidence>
<keyword evidence="4" id="KW-0804">Transcription</keyword>
<evidence type="ECO:0000313" key="8">
    <source>
        <dbReference type="Proteomes" id="UP001595699"/>
    </source>
</evidence>
<dbReference type="InterPro" id="IPR012074">
    <property type="entry name" value="GAF_ANTAR"/>
</dbReference>
<dbReference type="Proteomes" id="UP001595699">
    <property type="component" value="Unassembled WGS sequence"/>
</dbReference>
<dbReference type="Gene3D" id="1.10.10.10">
    <property type="entry name" value="Winged helix-like DNA-binding domain superfamily/Winged helix DNA-binding domain"/>
    <property type="match status" value="1"/>
</dbReference>
<dbReference type="InterPro" id="IPR003018">
    <property type="entry name" value="GAF"/>
</dbReference>
<evidence type="ECO:0000256" key="3">
    <source>
        <dbReference type="ARBA" id="ARBA00023015"/>
    </source>
</evidence>
<dbReference type="SMART" id="SM01012">
    <property type="entry name" value="ANTAR"/>
    <property type="match status" value="1"/>
</dbReference>
<dbReference type="SUPFAM" id="SSF55781">
    <property type="entry name" value="GAF domain-like"/>
    <property type="match status" value="1"/>
</dbReference>